<dbReference type="EMBL" id="BPLQ01011684">
    <property type="protein sequence ID" value="GIY59590.1"/>
    <property type="molecule type" value="Genomic_DNA"/>
</dbReference>
<evidence type="ECO:0000313" key="1">
    <source>
        <dbReference type="EMBL" id="GIY59590.1"/>
    </source>
</evidence>
<reference evidence="1 2" key="1">
    <citation type="submission" date="2021-06" db="EMBL/GenBank/DDBJ databases">
        <title>Caerostris darwini draft genome.</title>
        <authorList>
            <person name="Kono N."/>
            <person name="Arakawa K."/>
        </authorList>
    </citation>
    <scope>NUCLEOTIDE SEQUENCE [LARGE SCALE GENOMIC DNA]</scope>
</reference>
<gene>
    <name evidence="1" type="ORF">CDAR_193721</name>
</gene>
<proteinExistence type="predicted"/>
<comment type="caution">
    <text evidence="1">The sequence shown here is derived from an EMBL/GenBank/DDBJ whole genome shotgun (WGS) entry which is preliminary data.</text>
</comment>
<protein>
    <submittedName>
        <fullName evidence="1">Uncharacterized protein</fullName>
    </submittedName>
</protein>
<dbReference type="AlphaFoldDB" id="A0AAV4UP05"/>
<sequence length="130" mass="14692">MRGRVGKIVFLWGVKRRFIQICLEFLEDLDARCNLTGDIVSKQKPASLSISLKTPAESNVTTKCQQKVLLSFKTVLPSMTRKKRAVLIHIQQSSDSNTKGELTLIKQSLSKPHIRKSPLQFPSFITRPVD</sequence>
<evidence type="ECO:0000313" key="2">
    <source>
        <dbReference type="Proteomes" id="UP001054837"/>
    </source>
</evidence>
<keyword evidence="2" id="KW-1185">Reference proteome</keyword>
<organism evidence="1 2">
    <name type="scientific">Caerostris darwini</name>
    <dbReference type="NCBI Taxonomy" id="1538125"/>
    <lineage>
        <taxon>Eukaryota</taxon>
        <taxon>Metazoa</taxon>
        <taxon>Ecdysozoa</taxon>
        <taxon>Arthropoda</taxon>
        <taxon>Chelicerata</taxon>
        <taxon>Arachnida</taxon>
        <taxon>Araneae</taxon>
        <taxon>Araneomorphae</taxon>
        <taxon>Entelegynae</taxon>
        <taxon>Araneoidea</taxon>
        <taxon>Araneidae</taxon>
        <taxon>Caerostris</taxon>
    </lineage>
</organism>
<name>A0AAV4UP05_9ARAC</name>
<accession>A0AAV4UP05</accession>
<dbReference type="Proteomes" id="UP001054837">
    <property type="component" value="Unassembled WGS sequence"/>
</dbReference>